<evidence type="ECO:0000313" key="6">
    <source>
        <dbReference type="Proteomes" id="UP001257627"/>
    </source>
</evidence>
<protein>
    <submittedName>
        <fullName evidence="5">AAA family ATPase</fullName>
    </submittedName>
</protein>
<feature type="region of interest" description="Disordered" evidence="3">
    <location>
        <begin position="1"/>
        <end position="22"/>
    </location>
</feature>
<accession>A0ABU3V5C6</accession>
<sequence length="933" mass="99286">MTPHRPTGHPAQTAGRPQEGRPDAAVRLHGRDAALAVVHSALEGAAAGRGSTVVARGGSGSGKSALLHWTACTATGAGWHVLHVSGDRKLEARPFAAIRSLVPFLDAPAGGSPTTRAALVHALSGRGRPTDVMLACSAMWRVLLPAARQRPVLLLADNSQWLDPASATVLAFLVNRLAGARVAVVAAVGDGGPSPLTGYDVTELRLPSLDEESAQRVLADHHPDLSTAARSAVLDAAEGNPLALVDLPYALNSSQRRGRAALPDLMVPGPELYRTLGRSFRELPADTRALLAVLALADDATEPRDLAWLAESLGHGLDAFGPAEDAGLVTSDRVPRFTRRVLRCLAYFTAPTSVRLEAHTAWADLGLVRLGAARPTDGVATAPSGRPRRLETLAQAALAARRWDLAIRTLRHAGDASPTPAERTRLYTSAALAAARSGQPLLALALSRESAPDAAGTSRLVRASALFDTQFHAEASGSALTGALTAEAAAAGDVRDWAAFQLATLSSVTGRPEPARAALLALRRPGTAGDPLRLAVTAHLDAVGHAQEIRTGLTEAVCRTLKTPGSSHPYELTWLADAAWRIDETALADRLLATALRRTDREEGAHLPYCWGLRAALLLAGGRWQELHGFVAARLPVLESEGMDHQAMALKSQLLLVCAYQGDRERGHELLREVRQWARNRGSAQHLRLAGYAAHLLSQEGDEPTAVREEVWPVGDDGAGDLVTRHSHVDAIRAALARDDVAAARVHHGRAVRAGLASFSADMALLVRHGQALLYAHTEERDAADLFDCAQAAAPASGRPFDRARLALDHGTWLRHRRSFSAARTYLRSAHDDFTRLGAIPWQARARAELRAIGVSPRSEAASPAAVGVSSLSAQEERIVRLAARGLSNREIADRLVISPRTVASHLYKVFPRLGISSRRELGRALRDSAEPS</sequence>
<evidence type="ECO:0000256" key="1">
    <source>
        <dbReference type="ARBA" id="ARBA00022741"/>
    </source>
</evidence>
<dbReference type="InterPro" id="IPR036388">
    <property type="entry name" value="WH-like_DNA-bd_sf"/>
</dbReference>
<keyword evidence="1" id="KW-0547">Nucleotide-binding</keyword>
<reference evidence="5 6" key="1">
    <citation type="submission" date="2023-02" db="EMBL/GenBank/DDBJ databases">
        <authorList>
            <person name="Maleckis M."/>
        </authorList>
    </citation>
    <scope>NUCLEOTIDE SEQUENCE [LARGE SCALE GENOMIC DNA]</scope>
    <source>
        <strain evidence="5 6">P8-A2</strain>
        <plasmid evidence="5">unnamed1</plasmid>
    </source>
</reference>
<dbReference type="PROSITE" id="PS50043">
    <property type="entry name" value="HTH_LUXR_2"/>
    <property type="match status" value="1"/>
</dbReference>
<keyword evidence="5" id="KW-0614">Plasmid</keyword>
<dbReference type="Pfam" id="PF13191">
    <property type="entry name" value="AAA_16"/>
    <property type="match status" value="1"/>
</dbReference>
<dbReference type="EMBL" id="JARAKF010000003">
    <property type="protein sequence ID" value="MDU9001362.1"/>
    <property type="molecule type" value="Genomic_DNA"/>
</dbReference>
<proteinExistence type="predicted"/>
<evidence type="ECO:0000256" key="3">
    <source>
        <dbReference type="SAM" id="MobiDB-lite"/>
    </source>
</evidence>
<dbReference type="Proteomes" id="UP001257627">
    <property type="component" value="Unassembled WGS sequence"/>
</dbReference>
<evidence type="ECO:0000259" key="4">
    <source>
        <dbReference type="PROSITE" id="PS50043"/>
    </source>
</evidence>
<keyword evidence="2" id="KW-0067">ATP-binding</keyword>
<gene>
    <name evidence="5" type="ORF">PU648_55825</name>
</gene>
<dbReference type="InterPro" id="IPR027417">
    <property type="entry name" value="P-loop_NTPase"/>
</dbReference>
<dbReference type="PANTHER" id="PTHR16305:SF35">
    <property type="entry name" value="TRANSCRIPTIONAL ACTIVATOR DOMAIN"/>
    <property type="match status" value="1"/>
</dbReference>
<dbReference type="CDD" id="cd06170">
    <property type="entry name" value="LuxR_C_like"/>
    <property type="match status" value="1"/>
</dbReference>
<dbReference type="InterPro" id="IPR016032">
    <property type="entry name" value="Sig_transdc_resp-reg_C-effctor"/>
</dbReference>
<dbReference type="SUPFAM" id="SSF46894">
    <property type="entry name" value="C-terminal effector domain of the bipartite response regulators"/>
    <property type="match status" value="1"/>
</dbReference>
<dbReference type="Gene3D" id="1.10.10.10">
    <property type="entry name" value="Winged helix-like DNA-binding domain superfamily/Winged helix DNA-binding domain"/>
    <property type="match status" value="1"/>
</dbReference>
<keyword evidence="6" id="KW-1185">Reference proteome</keyword>
<evidence type="ECO:0000256" key="2">
    <source>
        <dbReference type="ARBA" id="ARBA00022840"/>
    </source>
</evidence>
<comment type="caution">
    <text evidence="5">The sequence shown here is derived from an EMBL/GenBank/DDBJ whole genome shotgun (WGS) entry which is preliminary data.</text>
</comment>
<name>A0ABU3V5C6_9ACTN</name>
<dbReference type="PANTHER" id="PTHR16305">
    <property type="entry name" value="TESTICULAR SOLUBLE ADENYLYL CYCLASE"/>
    <property type="match status" value="1"/>
</dbReference>
<dbReference type="InterPro" id="IPR000792">
    <property type="entry name" value="Tscrpt_reg_LuxR_C"/>
</dbReference>
<feature type="domain" description="HTH luxR-type" evidence="4">
    <location>
        <begin position="865"/>
        <end position="930"/>
    </location>
</feature>
<organism evidence="5 6">
    <name type="scientific">Streptomyces mirabilis</name>
    <dbReference type="NCBI Taxonomy" id="68239"/>
    <lineage>
        <taxon>Bacteria</taxon>
        <taxon>Bacillati</taxon>
        <taxon>Actinomycetota</taxon>
        <taxon>Actinomycetes</taxon>
        <taxon>Kitasatosporales</taxon>
        <taxon>Streptomycetaceae</taxon>
        <taxon>Streptomyces</taxon>
    </lineage>
</organism>
<dbReference type="InterPro" id="IPR041664">
    <property type="entry name" value="AAA_16"/>
</dbReference>
<evidence type="ECO:0000313" key="5">
    <source>
        <dbReference type="EMBL" id="MDU9001362.1"/>
    </source>
</evidence>
<dbReference type="Pfam" id="PF00196">
    <property type="entry name" value="GerE"/>
    <property type="match status" value="1"/>
</dbReference>
<geneLocation type="plasmid" evidence="5">
    <name>unnamed1</name>
</geneLocation>
<dbReference type="SUPFAM" id="SSF52540">
    <property type="entry name" value="P-loop containing nucleoside triphosphate hydrolases"/>
    <property type="match status" value="1"/>
</dbReference>
<dbReference type="SMART" id="SM00421">
    <property type="entry name" value="HTH_LUXR"/>
    <property type="match status" value="1"/>
</dbReference>
<dbReference type="RefSeq" id="WP_266944244.1">
    <property type="nucleotide sequence ID" value="NZ_JAPEMK010000002.1"/>
</dbReference>
<dbReference type="PRINTS" id="PR00038">
    <property type="entry name" value="HTHLUXR"/>
</dbReference>